<protein>
    <submittedName>
        <fullName evidence="1">Uncharacterized protein</fullName>
    </submittedName>
</protein>
<reference evidence="1" key="1">
    <citation type="submission" date="2014-11" db="EMBL/GenBank/DDBJ databases">
        <authorList>
            <person name="Amaro Gonzalez C."/>
        </authorList>
    </citation>
    <scope>NUCLEOTIDE SEQUENCE</scope>
</reference>
<dbReference type="EMBL" id="GBXM01078364">
    <property type="protein sequence ID" value="JAH30213.1"/>
    <property type="molecule type" value="Transcribed_RNA"/>
</dbReference>
<sequence>MPSMKTKSCCYTTSNLH</sequence>
<accession>A0A0E9RPA9</accession>
<organism evidence="1">
    <name type="scientific">Anguilla anguilla</name>
    <name type="common">European freshwater eel</name>
    <name type="synonym">Muraena anguilla</name>
    <dbReference type="NCBI Taxonomy" id="7936"/>
    <lineage>
        <taxon>Eukaryota</taxon>
        <taxon>Metazoa</taxon>
        <taxon>Chordata</taxon>
        <taxon>Craniata</taxon>
        <taxon>Vertebrata</taxon>
        <taxon>Euteleostomi</taxon>
        <taxon>Actinopterygii</taxon>
        <taxon>Neopterygii</taxon>
        <taxon>Teleostei</taxon>
        <taxon>Anguilliformes</taxon>
        <taxon>Anguillidae</taxon>
        <taxon>Anguilla</taxon>
    </lineage>
</organism>
<reference evidence="1" key="2">
    <citation type="journal article" date="2015" name="Fish Shellfish Immunol.">
        <title>Early steps in the European eel (Anguilla anguilla)-Vibrio vulnificus interaction in the gills: Role of the RtxA13 toxin.</title>
        <authorList>
            <person name="Callol A."/>
            <person name="Pajuelo D."/>
            <person name="Ebbesson L."/>
            <person name="Teles M."/>
            <person name="MacKenzie S."/>
            <person name="Amaro C."/>
        </authorList>
    </citation>
    <scope>NUCLEOTIDE SEQUENCE</scope>
</reference>
<name>A0A0E9RPA9_ANGAN</name>
<proteinExistence type="predicted"/>
<evidence type="ECO:0000313" key="1">
    <source>
        <dbReference type="EMBL" id="JAH30213.1"/>
    </source>
</evidence>
<dbReference type="AlphaFoldDB" id="A0A0E9RPA9"/>